<evidence type="ECO:0000313" key="1">
    <source>
        <dbReference type="EMBL" id="WBL81552.1"/>
    </source>
</evidence>
<keyword evidence="2" id="KW-1185">Reference proteome</keyword>
<dbReference type="NCBIfam" id="TIGR01409">
    <property type="entry name" value="TAT_signal_seq"/>
    <property type="match status" value="1"/>
</dbReference>
<dbReference type="PIRSF" id="PIRSF036704">
    <property type="entry name" value="UCP036704"/>
    <property type="match status" value="1"/>
</dbReference>
<gene>
    <name evidence="1" type="ORF">I3J27_14435</name>
</gene>
<evidence type="ECO:0000313" key="2">
    <source>
        <dbReference type="Proteomes" id="UP001179614"/>
    </source>
</evidence>
<protein>
    <submittedName>
        <fullName evidence="1">Twin-arginine translocation signal domain-containing protein</fullName>
    </submittedName>
</protein>
<dbReference type="InterPro" id="IPR019546">
    <property type="entry name" value="TAT_signal_bac_arc"/>
</dbReference>
<name>A0ABY7MVU2_9BRAD</name>
<organism evidence="1 2">
    <name type="scientific">Bradyrhizobium xenonodulans</name>
    <dbReference type="NCBI Taxonomy" id="2736875"/>
    <lineage>
        <taxon>Bacteria</taxon>
        <taxon>Pseudomonadati</taxon>
        <taxon>Pseudomonadota</taxon>
        <taxon>Alphaproteobacteria</taxon>
        <taxon>Hyphomicrobiales</taxon>
        <taxon>Nitrobacteraceae</taxon>
        <taxon>Bradyrhizobium</taxon>
    </lineage>
</organism>
<dbReference type="InterPro" id="IPR006311">
    <property type="entry name" value="TAT_signal"/>
</dbReference>
<sequence length="69" mass="7642">MSDEKKAVVGRRDFLRKVGIGTVGAGATLATPIVGSVQADSENNDEKRKARYKESDHVKAYYRVNRYPA</sequence>
<dbReference type="EMBL" id="CP089391">
    <property type="protein sequence ID" value="WBL81552.1"/>
    <property type="molecule type" value="Genomic_DNA"/>
</dbReference>
<reference evidence="1" key="1">
    <citation type="submission" date="2021-12" db="EMBL/GenBank/DDBJ databases">
        <title>Bradyrhizobium xenonodulans sp. nov.</title>
        <authorList>
            <person name="Claassens R."/>
            <person name="Venter S.N."/>
            <person name="Beukes C.W."/>
            <person name="Stepkowski T."/>
            <person name="Steenkamp E.T."/>
        </authorList>
    </citation>
    <scope>NUCLEOTIDE SEQUENCE</scope>
    <source>
        <strain evidence="1">14AB</strain>
    </source>
</reference>
<dbReference type="PROSITE" id="PS51318">
    <property type="entry name" value="TAT"/>
    <property type="match status" value="1"/>
</dbReference>
<accession>A0ABY7MVU2</accession>
<proteinExistence type="predicted"/>
<dbReference type="NCBIfam" id="TIGR02811">
    <property type="entry name" value="formate_TAT"/>
    <property type="match status" value="1"/>
</dbReference>
<dbReference type="RefSeq" id="WP_270170295.1">
    <property type="nucleotide sequence ID" value="NZ_CP089391.1"/>
</dbReference>
<dbReference type="Proteomes" id="UP001179614">
    <property type="component" value="Chromosome"/>
</dbReference>
<dbReference type="InterPro" id="IPR014177">
    <property type="entry name" value="Formate_DH_TAT-contain"/>
</dbReference>